<dbReference type="OrthoDB" id="9809989at2"/>
<dbReference type="RefSeq" id="WP_123896878.1">
    <property type="nucleotide sequence ID" value="NZ_RPFJ01000006.1"/>
</dbReference>
<dbReference type="EMBL" id="RPFJ01000006">
    <property type="protein sequence ID" value="RPD98561.1"/>
    <property type="molecule type" value="Genomic_DNA"/>
</dbReference>
<reference evidence="3 4" key="1">
    <citation type="submission" date="2018-11" db="EMBL/GenBank/DDBJ databases">
        <title>Aureibaculum marinum gen. nov., sp. nov., a member of the family Flavobacteriaceae isolated from the Bohai Sea.</title>
        <authorList>
            <person name="Ji X."/>
        </authorList>
    </citation>
    <scope>NUCLEOTIDE SEQUENCE [LARGE SCALE GENOMIC DNA]</scope>
    <source>
        <strain evidence="3 4">BH-SD17</strain>
    </source>
</reference>
<accession>A0A3N4NQJ4</accession>
<organism evidence="3 4">
    <name type="scientific">Aureibaculum marinum</name>
    <dbReference type="NCBI Taxonomy" id="2487930"/>
    <lineage>
        <taxon>Bacteria</taxon>
        <taxon>Pseudomonadati</taxon>
        <taxon>Bacteroidota</taxon>
        <taxon>Flavobacteriia</taxon>
        <taxon>Flavobacteriales</taxon>
        <taxon>Flavobacteriaceae</taxon>
        <taxon>Aureibaculum</taxon>
    </lineage>
</organism>
<keyword evidence="1" id="KW-0732">Signal</keyword>
<evidence type="ECO:0000259" key="2">
    <source>
        <dbReference type="Pfam" id="PF13205"/>
    </source>
</evidence>
<sequence>MRKQFSVLIAFLFLVIIFTDCAKRGRPTGGDKDEDAPLLVKSFPRNYSTNFNGNEIKLVFDEFVKLKDVNTQLIVSPPLKNLPMISPSGTASKTITIKILDTLKENTTYLFNFGQSVADNNEGNVFNNFKFVFSTGPIIDSLEIRGNITEAFQKEPGDNVTVMLYEINKSFNDSIIYKEKPYYVGNTLDSTLWEITNIKAGEYLLMALKDVSRNYTFNPREDKIGFVKETITVPTDSVYSINLFKEIIPYRLTRPFEVSKGHIMFGYEGEADSIKIQPLNVSDKFISNTSFEKEKDTINYFFKGYSADSIQFKVENKGKLDTVMVRLRSKDTDSLQFKRSPLNDAYFSNNFTLLSNIPLMSVDSSKINLIDKDSISVNYNFKLSEDKTELILDFVKDYDKKYAIEILPNAITDFFGQTNDTLKYSLITKKEIDYGKLYVTLKGVESYPIIVQLLTDKEKIVKEIYAAETQTFNFINLLPGKYMLRVIYDENRNGKWDTGNFLQKRQPEKVIYLEFDRDVRANWDLNESFTLE</sequence>
<dbReference type="InterPro" id="IPR032812">
    <property type="entry name" value="SbsA_Ig"/>
</dbReference>
<dbReference type="Pfam" id="PF13205">
    <property type="entry name" value="Big_5"/>
    <property type="match status" value="1"/>
</dbReference>
<protein>
    <recommendedName>
        <fullName evidence="2">SbsA Ig-like domain-containing protein</fullName>
    </recommendedName>
</protein>
<evidence type="ECO:0000313" key="4">
    <source>
        <dbReference type="Proteomes" id="UP000270856"/>
    </source>
</evidence>
<dbReference type="Proteomes" id="UP000270856">
    <property type="component" value="Unassembled WGS sequence"/>
</dbReference>
<keyword evidence="4" id="KW-1185">Reference proteome</keyword>
<gene>
    <name evidence="3" type="ORF">EGM88_05045</name>
</gene>
<feature type="domain" description="SbsA Ig-like" evidence="2">
    <location>
        <begin position="33"/>
        <end position="135"/>
    </location>
</feature>
<evidence type="ECO:0000256" key="1">
    <source>
        <dbReference type="ARBA" id="ARBA00022729"/>
    </source>
</evidence>
<proteinExistence type="predicted"/>
<name>A0A3N4NQJ4_9FLAO</name>
<evidence type="ECO:0000313" key="3">
    <source>
        <dbReference type="EMBL" id="RPD98561.1"/>
    </source>
</evidence>
<dbReference type="AlphaFoldDB" id="A0A3N4NQJ4"/>
<comment type="caution">
    <text evidence="3">The sequence shown here is derived from an EMBL/GenBank/DDBJ whole genome shotgun (WGS) entry which is preliminary data.</text>
</comment>